<dbReference type="VEuPathDB" id="FungiDB:CJJ07_000942"/>
<dbReference type="PANTHER" id="PTHR11347">
    <property type="entry name" value="CYCLIC NUCLEOTIDE PHOSPHODIESTERASE"/>
    <property type="match status" value="1"/>
</dbReference>
<reference evidence="7" key="1">
    <citation type="journal article" date="2015" name="BMC Genomics">
        <title>Draft genome of a commonly misdiagnosed multidrug resistant pathogen Candida auris.</title>
        <authorList>
            <person name="Chatterjee S."/>
            <person name="Alampalli S.V."/>
            <person name="Nageshan R.K."/>
            <person name="Chettiar S.T."/>
            <person name="Joshi S."/>
            <person name="Tatu U.S."/>
        </authorList>
    </citation>
    <scope>NUCLEOTIDE SEQUENCE [LARGE SCALE GENOMIC DNA]</scope>
    <source>
        <strain evidence="7">6684</strain>
    </source>
</reference>
<dbReference type="AlphaFoldDB" id="A0A0L0P4B3"/>
<dbReference type="EMBL" id="LGST01000016">
    <property type="protein sequence ID" value="KNE01139.1"/>
    <property type="molecule type" value="Genomic_DNA"/>
</dbReference>
<dbReference type="Gene3D" id="1.10.1300.10">
    <property type="entry name" value="3'5'-cyclic nucleotide phosphodiesterase, catalytic domain"/>
    <property type="match status" value="1"/>
</dbReference>
<feature type="domain" description="PDEase" evidence="5">
    <location>
        <begin position="182"/>
        <end position="577"/>
    </location>
</feature>
<evidence type="ECO:0000259" key="5">
    <source>
        <dbReference type="PROSITE" id="PS51845"/>
    </source>
</evidence>
<keyword evidence="1 3" id="KW-0479">Metal-binding</keyword>
<dbReference type="InterPro" id="IPR002073">
    <property type="entry name" value="PDEase_catalytic_dom"/>
</dbReference>
<feature type="coiled-coil region" evidence="4">
    <location>
        <begin position="488"/>
        <end position="515"/>
    </location>
</feature>
<gene>
    <name evidence="6" type="ORF">QG37_02020</name>
</gene>
<evidence type="ECO:0000256" key="2">
    <source>
        <dbReference type="ARBA" id="ARBA00022801"/>
    </source>
</evidence>
<dbReference type="VEuPathDB" id="FungiDB:CJI97_003340"/>
<dbReference type="PROSITE" id="PS00126">
    <property type="entry name" value="PDEASE_I_1"/>
    <property type="match status" value="1"/>
</dbReference>
<evidence type="ECO:0000313" key="7">
    <source>
        <dbReference type="Proteomes" id="UP000037122"/>
    </source>
</evidence>
<dbReference type="Proteomes" id="UP000037122">
    <property type="component" value="Unassembled WGS sequence"/>
</dbReference>
<dbReference type="GO" id="GO:0004114">
    <property type="term" value="F:3',5'-cyclic-nucleotide phosphodiesterase activity"/>
    <property type="evidence" value="ECO:0007669"/>
    <property type="project" value="InterPro"/>
</dbReference>
<evidence type="ECO:0000256" key="3">
    <source>
        <dbReference type="RuleBase" id="RU363067"/>
    </source>
</evidence>
<evidence type="ECO:0000313" key="6">
    <source>
        <dbReference type="EMBL" id="KNE01139.1"/>
    </source>
</evidence>
<sequence>MADVHVLSPSNSVVLPGSASALAVKSLQKYTSVRSLVCSFFERANNERDADRATVVVLDEFSKTSDPLDALSGADKVLLFRYFFSHLNLIAVEMKSLNEGVVLNLNSIISSTNSLAGHRISRIELWTGTAPQLINDVYLDDESSPPGVTNAVNTMSSALCVSSCKSTSTGIRIRKLLRLLHENIDTFKLLLKTDSEHLSRLTHLVGHWSFPSHELSIDDLSYCAFLMLEFAFRYIKELAMWSTFPMPSANELMMFVFLVRDNYQHGNPFHNFRHAVDVMQACFHYLIRLRCLPKFSQFKNDPRENELTTLSEDFSMKKQSTLLEMVFPLAPVQPEGEALVPHLNPIQSLGLLLAAIGHDLGHPGVTNAFLINHEASTSQIYNERSVLELYHTSVFINRIFCICFPGLLAYVTDFNSKLTLKNLIIGSILATDMAEHFEYVDKLKKFKFSTSDPLDNKVKLISSLLIKCADISNVTRPLRVSSQWALVLSREFSEIETLEKKLANEKVELDVQYEKVPTFVDDVLKVNPDLHKGQLFFIKTFAEGLFNSILDLLPELKYTSDIASENKKFWLEREASFNI</sequence>
<dbReference type="SMART" id="SM00471">
    <property type="entry name" value="HDc"/>
    <property type="match status" value="1"/>
</dbReference>
<dbReference type="VEuPathDB" id="FungiDB:B9J08_003265"/>
<dbReference type="PROSITE" id="PS51845">
    <property type="entry name" value="PDEASE_I_2"/>
    <property type="match status" value="1"/>
</dbReference>
<dbReference type="EC" id="3.1.4.-" evidence="3"/>
<dbReference type="InterPro" id="IPR003607">
    <property type="entry name" value="HD/PDEase_dom"/>
</dbReference>
<comment type="caution">
    <text evidence="6">The sequence shown here is derived from an EMBL/GenBank/DDBJ whole genome shotgun (WGS) entry which is preliminary data.</text>
</comment>
<dbReference type="GO" id="GO:0046872">
    <property type="term" value="F:metal ion binding"/>
    <property type="evidence" value="ECO:0007669"/>
    <property type="project" value="UniProtKB-KW"/>
</dbReference>
<dbReference type="GO" id="GO:0007165">
    <property type="term" value="P:signal transduction"/>
    <property type="evidence" value="ECO:0007669"/>
    <property type="project" value="InterPro"/>
</dbReference>
<name>A0A0L0P4B3_CANAR</name>
<accession>A0A0L0P4B3</accession>
<comment type="cofactor">
    <cofactor evidence="3">
        <name>a divalent metal cation</name>
        <dbReference type="ChEBI" id="CHEBI:60240"/>
    </cofactor>
    <text evidence="3">Binds 2 divalent metal cations per subunit. Site 1 may preferentially bind zinc ions, while site 2 has a preference for magnesium and/or manganese ions.</text>
</comment>
<dbReference type="Pfam" id="PF00233">
    <property type="entry name" value="PDEase_I"/>
    <property type="match status" value="1"/>
</dbReference>
<dbReference type="InterPro" id="IPR023174">
    <property type="entry name" value="PDEase_CS"/>
</dbReference>
<dbReference type="SUPFAM" id="SSF109604">
    <property type="entry name" value="HD-domain/PDEase-like"/>
    <property type="match status" value="1"/>
</dbReference>
<keyword evidence="4" id="KW-0175">Coiled coil</keyword>
<protein>
    <recommendedName>
        <fullName evidence="3">Phosphodiesterase</fullName>
        <ecNumber evidence="3">3.1.4.-</ecNumber>
    </recommendedName>
</protein>
<dbReference type="VEuPathDB" id="FungiDB:CJI96_0001802"/>
<dbReference type="CDD" id="cd00077">
    <property type="entry name" value="HDc"/>
    <property type="match status" value="1"/>
</dbReference>
<dbReference type="VEuPathDB" id="FungiDB:QG37_02020"/>
<evidence type="ECO:0000256" key="1">
    <source>
        <dbReference type="ARBA" id="ARBA00022723"/>
    </source>
</evidence>
<proteinExistence type="inferred from homology"/>
<evidence type="ECO:0000256" key="4">
    <source>
        <dbReference type="SAM" id="Coils"/>
    </source>
</evidence>
<dbReference type="InterPro" id="IPR036971">
    <property type="entry name" value="PDEase_catalytic_dom_sf"/>
</dbReference>
<comment type="similarity">
    <text evidence="3">Belongs to the cyclic nucleotide phosphodiesterase family.</text>
</comment>
<dbReference type="VEuPathDB" id="FungiDB:CJJ09_000840"/>
<organism evidence="6 7">
    <name type="scientific">Candidozyma auris</name>
    <name type="common">Yeast</name>
    <name type="synonym">Candida auris</name>
    <dbReference type="NCBI Taxonomy" id="498019"/>
    <lineage>
        <taxon>Eukaryota</taxon>
        <taxon>Fungi</taxon>
        <taxon>Dikarya</taxon>
        <taxon>Ascomycota</taxon>
        <taxon>Saccharomycotina</taxon>
        <taxon>Pichiomycetes</taxon>
        <taxon>Metschnikowiaceae</taxon>
        <taxon>Candidozyma</taxon>
    </lineage>
</organism>
<keyword evidence="2 3" id="KW-0378">Hydrolase</keyword>